<dbReference type="EMBL" id="JAHLQT010002534">
    <property type="protein sequence ID" value="KAG7176850.1"/>
    <property type="molecule type" value="Genomic_DNA"/>
</dbReference>
<sequence length="231" mass="26987">MVSVKRKSKDKLNKYALKFNVDQEKSGIKRMRKVGNEDLEEPMHKWYVKRTQEDPQKPMLSNFAAAAKEDKVTTLINAWKKLLYDIDEEHEFEGEKDAIDEDVEAWLEADGDDPGYHNLTEEEIVDSVHEAADDFDDDEENEDEPPKIKVPEARDCLDTLIKFTHQTKDEKIVAYYNHLWHLMELVIQEQRSKVTQTKIDTFFQAKTFRQCLLVLNIILLGRGGSSSYRHL</sequence>
<evidence type="ECO:0000313" key="2">
    <source>
        <dbReference type="Proteomes" id="UP000747542"/>
    </source>
</evidence>
<protein>
    <submittedName>
        <fullName evidence="1">Putative Tigger transposable element-derived protein 7-like 82</fullName>
    </submittedName>
</protein>
<dbReference type="Proteomes" id="UP000747542">
    <property type="component" value="Unassembled WGS sequence"/>
</dbReference>
<accession>A0A8J5TLD4</accession>
<comment type="caution">
    <text evidence="1">The sequence shown here is derived from an EMBL/GenBank/DDBJ whole genome shotgun (WGS) entry which is preliminary data.</text>
</comment>
<organism evidence="1 2">
    <name type="scientific">Homarus americanus</name>
    <name type="common">American lobster</name>
    <dbReference type="NCBI Taxonomy" id="6706"/>
    <lineage>
        <taxon>Eukaryota</taxon>
        <taxon>Metazoa</taxon>
        <taxon>Ecdysozoa</taxon>
        <taxon>Arthropoda</taxon>
        <taxon>Crustacea</taxon>
        <taxon>Multicrustacea</taxon>
        <taxon>Malacostraca</taxon>
        <taxon>Eumalacostraca</taxon>
        <taxon>Eucarida</taxon>
        <taxon>Decapoda</taxon>
        <taxon>Pleocyemata</taxon>
        <taxon>Astacidea</taxon>
        <taxon>Nephropoidea</taxon>
        <taxon>Nephropidae</taxon>
        <taxon>Homarus</taxon>
    </lineage>
</organism>
<dbReference type="AlphaFoldDB" id="A0A8J5TLD4"/>
<reference evidence="1" key="1">
    <citation type="journal article" date="2021" name="Sci. Adv.">
        <title>The American lobster genome reveals insights on longevity, neural, and immune adaptations.</title>
        <authorList>
            <person name="Polinski J.M."/>
            <person name="Zimin A.V."/>
            <person name="Clark K.F."/>
            <person name="Kohn A.B."/>
            <person name="Sadowski N."/>
            <person name="Timp W."/>
            <person name="Ptitsyn A."/>
            <person name="Khanna P."/>
            <person name="Romanova D.Y."/>
            <person name="Williams P."/>
            <person name="Greenwood S.J."/>
            <person name="Moroz L.L."/>
            <person name="Walt D.R."/>
            <person name="Bodnar A.G."/>
        </authorList>
    </citation>
    <scope>NUCLEOTIDE SEQUENCE</scope>
    <source>
        <strain evidence="1">GMGI-L3</strain>
    </source>
</reference>
<keyword evidence="2" id="KW-1185">Reference proteome</keyword>
<proteinExistence type="predicted"/>
<name>A0A8J5TLD4_HOMAM</name>
<gene>
    <name evidence="1" type="primary">TIGD7-L82</name>
    <name evidence="1" type="ORF">Hamer_G000039</name>
</gene>
<evidence type="ECO:0000313" key="1">
    <source>
        <dbReference type="EMBL" id="KAG7176850.1"/>
    </source>
</evidence>